<gene>
    <name evidence="1" type="ORF">PPENT_87.1.T0890023</name>
</gene>
<protein>
    <submittedName>
        <fullName evidence="1">Uncharacterized protein</fullName>
    </submittedName>
</protein>
<evidence type="ECO:0000313" key="2">
    <source>
        <dbReference type="Proteomes" id="UP000689195"/>
    </source>
</evidence>
<dbReference type="AlphaFoldDB" id="A0A8S1WGR3"/>
<comment type="caution">
    <text evidence="1">The sequence shown here is derived from an EMBL/GenBank/DDBJ whole genome shotgun (WGS) entry which is preliminary data.</text>
</comment>
<dbReference type="Proteomes" id="UP000689195">
    <property type="component" value="Unassembled WGS sequence"/>
</dbReference>
<keyword evidence="2" id="KW-1185">Reference proteome</keyword>
<evidence type="ECO:0000313" key="1">
    <source>
        <dbReference type="EMBL" id="CAD8187339.1"/>
    </source>
</evidence>
<name>A0A8S1WGR3_9CILI</name>
<organism evidence="1 2">
    <name type="scientific">Paramecium pentaurelia</name>
    <dbReference type="NCBI Taxonomy" id="43138"/>
    <lineage>
        <taxon>Eukaryota</taxon>
        <taxon>Sar</taxon>
        <taxon>Alveolata</taxon>
        <taxon>Ciliophora</taxon>
        <taxon>Intramacronucleata</taxon>
        <taxon>Oligohymenophorea</taxon>
        <taxon>Peniculida</taxon>
        <taxon>Parameciidae</taxon>
        <taxon>Paramecium</taxon>
    </lineage>
</organism>
<sequence length="90" mass="10800">MYFTQKIRSWLTQINLNWIKIKKISFALDQFPLCDKELSFQKNKKEAFEKVLQIDISLDQDCLFDQKKATIIDLCREGEFGFPFKKNREC</sequence>
<reference evidence="1" key="1">
    <citation type="submission" date="2021-01" db="EMBL/GenBank/DDBJ databases">
        <authorList>
            <consortium name="Genoscope - CEA"/>
            <person name="William W."/>
        </authorList>
    </citation>
    <scope>NUCLEOTIDE SEQUENCE</scope>
</reference>
<accession>A0A8S1WGR3</accession>
<dbReference type="EMBL" id="CAJJDO010000089">
    <property type="protein sequence ID" value="CAD8187339.1"/>
    <property type="molecule type" value="Genomic_DNA"/>
</dbReference>
<proteinExistence type="predicted"/>